<name>A0A1H4JNJ4_9PSEU</name>
<dbReference type="Proteomes" id="UP000199622">
    <property type="component" value="Unassembled WGS sequence"/>
</dbReference>
<evidence type="ECO:0000256" key="1">
    <source>
        <dbReference type="ARBA" id="ARBA00005290"/>
    </source>
</evidence>
<dbReference type="AlphaFoldDB" id="A0A1H4JNJ4"/>
<keyword evidence="4" id="KW-0342">GTP-binding</keyword>
<sequence>MPDSVGYDSAGVSPVSDAVTEPAKILVVGPFGVGKTTLIGTVSEIEPLRTEEPMTVASVGVDSLDGVEGKTTTTVALDFGRISLDTIALYLFGMPGQQRFWSLWEGLEKGAVGALVLVDLRRLDAAFAVLDQLGTGRIPFVVAINDFPGTPRYADDEVRQALALPEAVVLHCDARDKRSSVDALITLVSHALTCLDSAEARP</sequence>
<gene>
    <name evidence="5" type="ORF">SAMN04489727_2037</name>
</gene>
<dbReference type="EMBL" id="FNSO01000003">
    <property type="protein sequence ID" value="SEB47456.1"/>
    <property type="molecule type" value="Genomic_DNA"/>
</dbReference>
<keyword evidence="2" id="KW-0547">Nucleotide-binding</keyword>
<keyword evidence="3" id="KW-0378">Hydrolase</keyword>
<dbReference type="InterPro" id="IPR027417">
    <property type="entry name" value="P-loop_NTPase"/>
</dbReference>
<dbReference type="GO" id="GO:0005525">
    <property type="term" value="F:GTP binding"/>
    <property type="evidence" value="ECO:0007669"/>
    <property type="project" value="UniProtKB-KW"/>
</dbReference>
<evidence type="ECO:0000256" key="2">
    <source>
        <dbReference type="ARBA" id="ARBA00022741"/>
    </source>
</evidence>
<dbReference type="InterPro" id="IPR004130">
    <property type="entry name" value="Gpn"/>
</dbReference>
<dbReference type="Pfam" id="PF03029">
    <property type="entry name" value="ATP_bind_1"/>
    <property type="match status" value="1"/>
</dbReference>
<evidence type="ECO:0000313" key="6">
    <source>
        <dbReference type="Proteomes" id="UP000199622"/>
    </source>
</evidence>
<evidence type="ECO:0000256" key="3">
    <source>
        <dbReference type="ARBA" id="ARBA00022801"/>
    </source>
</evidence>
<dbReference type="PANTHER" id="PTHR42708">
    <property type="entry name" value="ATP/GTP-BINDING PROTEIN-RELATED"/>
    <property type="match status" value="1"/>
</dbReference>
<dbReference type="GO" id="GO:0016787">
    <property type="term" value="F:hydrolase activity"/>
    <property type="evidence" value="ECO:0007669"/>
    <property type="project" value="UniProtKB-KW"/>
</dbReference>
<accession>A0A1H4JNJ4</accession>
<dbReference type="SUPFAM" id="SSF52540">
    <property type="entry name" value="P-loop containing nucleoside triphosphate hydrolases"/>
    <property type="match status" value="1"/>
</dbReference>
<dbReference type="PANTHER" id="PTHR42708:SF1">
    <property type="entry name" value="GLIDING MOTILITY PROTEIN MGLA"/>
    <property type="match status" value="1"/>
</dbReference>
<organism evidence="5 6">
    <name type="scientific">Amycolatopsis tolypomycina</name>
    <dbReference type="NCBI Taxonomy" id="208445"/>
    <lineage>
        <taxon>Bacteria</taxon>
        <taxon>Bacillati</taxon>
        <taxon>Actinomycetota</taxon>
        <taxon>Actinomycetes</taxon>
        <taxon>Pseudonocardiales</taxon>
        <taxon>Pseudonocardiaceae</taxon>
        <taxon>Amycolatopsis</taxon>
    </lineage>
</organism>
<reference evidence="6" key="1">
    <citation type="submission" date="2016-10" db="EMBL/GenBank/DDBJ databases">
        <authorList>
            <person name="Varghese N."/>
            <person name="Submissions S."/>
        </authorList>
    </citation>
    <scope>NUCLEOTIDE SEQUENCE [LARGE SCALE GENOMIC DNA]</scope>
    <source>
        <strain evidence="6">DSM 44544</strain>
    </source>
</reference>
<proteinExistence type="inferred from homology"/>
<protein>
    <submittedName>
        <fullName evidence="5">Conserved hypothetical ATP binding protein</fullName>
    </submittedName>
</protein>
<comment type="similarity">
    <text evidence="1">Belongs to the GPN-loop GTPase family.</text>
</comment>
<dbReference type="InterPro" id="IPR052705">
    <property type="entry name" value="Gliding_Motility_GTPase"/>
</dbReference>
<dbReference type="STRING" id="208445.SAMN04489727_2037"/>
<evidence type="ECO:0000256" key="4">
    <source>
        <dbReference type="ARBA" id="ARBA00023134"/>
    </source>
</evidence>
<dbReference type="RefSeq" id="WP_425266000.1">
    <property type="nucleotide sequence ID" value="NZ_FNSO01000003.1"/>
</dbReference>
<evidence type="ECO:0000313" key="5">
    <source>
        <dbReference type="EMBL" id="SEB47456.1"/>
    </source>
</evidence>
<keyword evidence="6" id="KW-1185">Reference proteome</keyword>
<dbReference type="Gene3D" id="3.40.50.300">
    <property type="entry name" value="P-loop containing nucleotide triphosphate hydrolases"/>
    <property type="match status" value="1"/>
</dbReference>
<dbReference type="CDD" id="cd00882">
    <property type="entry name" value="Ras_like_GTPase"/>
    <property type="match status" value="1"/>
</dbReference>